<sequence>MSKSEPRLLLKKHQHMLNNTRLLNALPDEDKHLRNAIVEIEKFLETPSSPIDCDIVTNQISQMTMSSKDNDIIQEKVHLEKSVEDSTKTTINNNNFSNEYLEAQQAERNSKITVTKIKLISLDEAIRLYNEEKKKTEDYLIEQTKARLLENMSLSKTTFGLPRTIYKTHLTYRKTTIENDIDDDDHIDELDQEKAEIVSDHESDVVDYPDDDDD</sequence>
<name>A0A814XBX0_9BILA</name>
<accession>A0A814XBX0</accession>
<feature type="region of interest" description="Disordered" evidence="1">
    <location>
        <begin position="194"/>
        <end position="214"/>
    </location>
</feature>
<evidence type="ECO:0000256" key="1">
    <source>
        <dbReference type="SAM" id="MobiDB-lite"/>
    </source>
</evidence>
<feature type="compositionally biased region" description="Acidic residues" evidence="1">
    <location>
        <begin position="205"/>
        <end position="214"/>
    </location>
</feature>
<dbReference type="EMBL" id="CAJNOT010001527">
    <property type="protein sequence ID" value="CAF1212872.1"/>
    <property type="molecule type" value="Genomic_DNA"/>
</dbReference>
<evidence type="ECO:0000313" key="3">
    <source>
        <dbReference type="Proteomes" id="UP000663864"/>
    </source>
</evidence>
<proteinExistence type="predicted"/>
<comment type="caution">
    <text evidence="2">The sequence shown here is derived from an EMBL/GenBank/DDBJ whole genome shotgun (WGS) entry which is preliminary data.</text>
</comment>
<evidence type="ECO:0000313" key="2">
    <source>
        <dbReference type="EMBL" id="CAF1212872.1"/>
    </source>
</evidence>
<gene>
    <name evidence="2" type="ORF">ZHD862_LOCUS23458</name>
</gene>
<organism evidence="2 3">
    <name type="scientific">Rotaria sordida</name>
    <dbReference type="NCBI Taxonomy" id="392033"/>
    <lineage>
        <taxon>Eukaryota</taxon>
        <taxon>Metazoa</taxon>
        <taxon>Spiralia</taxon>
        <taxon>Gnathifera</taxon>
        <taxon>Rotifera</taxon>
        <taxon>Eurotatoria</taxon>
        <taxon>Bdelloidea</taxon>
        <taxon>Philodinida</taxon>
        <taxon>Philodinidae</taxon>
        <taxon>Rotaria</taxon>
    </lineage>
</organism>
<feature type="compositionally biased region" description="Basic and acidic residues" evidence="1">
    <location>
        <begin position="194"/>
        <end position="204"/>
    </location>
</feature>
<dbReference type="Proteomes" id="UP000663864">
    <property type="component" value="Unassembled WGS sequence"/>
</dbReference>
<dbReference type="AlphaFoldDB" id="A0A814XBX0"/>
<protein>
    <submittedName>
        <fullName evidence="2">Uncharacterized protein</fullName>
    </submittedName>
</protein>
<reference evidence="2" key="1">
    <citation type="submission" date="2021-02" db="EMBL/GenBank/DDBJ databases">
        <authorList>
            <person name="Nowell W R."/>
        </authorList>
    </citation>
    <scope>NUCLEOTIDE SEQUENCE</scope>
</reference>